<comment type="caution">
    <text evidence="2">The sequence shown here is derived from an EMBL/GenBank/DDBJ whole genome shotgun (WGS) entry which is preliminary data.</text>
</comment>
<keyword evidence="3" id="KW-1185">Reference proteome</keyword>
<protein>
    <submittedName>
        <fullName evidence="2">Uncharacterized protein</fullName>
    </submittedName>
</protein>
<feature type="transmembrane region" description="Helical" evidence="1">
    <location>
        <begin position="33"/>
        <end position="53"/>
    </location>
</feature>
<dbReference type="EMBL" id="BAAAQB010000034">
    <property type="protein sequence ID" value="GAA2137902.1"/>
    <property type="molecule type" value="Genomic_DNA"/>
</dbReference>
<gene>
    <name evidence="2" type="ORF">GCM10009825_24010</name>
</gene>
<sequence length="59" mass="6003">MIIVAIGLATVAALVSCDVLRVLKPDQALPRAVKIITAALLAVVGISAVVELVQLAQLA</sequence>
<organism evidence="2 3">
    <name type="scientific">Arthrobacter humicola</name>
    <dbReference type="NCBI Taxonomy" id="409291"/>
    <lineage>
        <taxon>Bacteria</taxon>
        <taxon>Bacillati</taxon>
        <taxon>Actinomycetota</taxon>
        <taxon>Actinomycetes</taxon>
        <taxon>Micrococcales</taxon>
        <taxon>Micrococcaceae</taxon>
        <taxon>Arthrobacter</taxon>
    </lineage>
</organism>
<evidence type="ECO:0000313" key="3">
    <source>
        <dbReference type="Proteomes" id="UP001500102"/>
    </source>
</evidence>
<dbReference type="Proteomes" id="UP001500102">
    <property type="component" value="Unassembled WGS sequence"/>
</dbReference>
<reference evidence="3" key="1">
    <citation type="journal article" date="2019" name="Int. J. Syst. Evol. Microbiol.">
        <title>The Global Catalogue of Microorganisms (GCM) 10K type strain sequencing project: providing services to taxonomists for standard genome sequencing and annotation.</title>
        <authorList>
            <consortium name="The Broad Institute Genomics Platform"/>
            <consortium name="The Broad Institute Genome Sequencing Center for Infectious Disease"/>
            <person name="Wu L."/>
            <person name="Ma J."/>
        </authorList>
    </citation>
    <scope>NUCLEOTIDE SEQUENCE [LARGE SCALE GENOMIC DNA]</scope>
    <source>
        <strain evidence="3">JCM 15921</strain>
    </source>
</reference>
<accession>A0ABP5KV67</accession>
<name>A0ABP5KV67_9MICC</name>
<evidence type="ECO:0000313" key="2">
    <source>
        <dbReference type="EMBL" id="GAA2137902.1"/>
    </source>
</evidence>
<evidence type="ECO:0000256" key="1">
    <source>
        <dbReference type="SAM" id="Phobius"/>
    </source>
</evidence>
<dbReference type="RefSeq" id="WP_344365920.1">
    <property type="nucleotide sequence ID" value="NZ_BAAAQB010000034.1"/>
</dbReference>
<proteinExistence type="predicted"/>
<keyword evidence="1" id="KW-0812">Transmembrane</keyword>
<keyword evidence="1" id="KW-0472">Membrane</keyword>
<keyword evidence="1" id="KW-1133">Transmembrane helix</keyword>